<feature type="non-terminal residue" evidence="1">
    <location>
        <position position="1"/>
    </location>
</feature>
<evidence type="ECO:0000313" key="1">
    <source>
        <dbReference type="EMBL" id="GAG79557.1"/>
    </source>
</evidence>
<dbReference type="AlphaFoldDB" id="X1BED1"/>
<feature type="non-terminal residue" evidence="1">
    <location>
        <position position="53"/>
    </location>
</feature>
<organism evidence="1">
    <name type="scientific">marine sediment metagenome</name>
    <dbReference type="NCBI Taxonomy" id="412755"/>
    <lineage>
        <taxon>unclassified sequences</taxon>
        <taxon>metagenomes</taxon>
        <taxon>ecological metagenomes</taxon>
    </lineage>
</organism>
<comment type="caution">
    <text evidence="1">The sequence shown here is derived from an EMBL/GenBank/DDBJ whole genome shotgun (WGS) entry which is preliminary data.</text>
</comment>
<name>X1BED1_9ZZZZ</name>
<dbReference type="EMBL" id="BART01015025">
    <property type="protein sequence ID" value="GAG79557.1"/>
    <property type="molecule type" value="Genomic_DNA"/>
</dbReference>
<sequence length="53" mass="5317">DGIPKKTNKTEATTGAGAMPINFFPLAVPTAKLAATATLGGGGAEYLTLHIMS</sequence>
<proteinExistence type="predicted"/>
<gene>
    <name evidence="1" type="ORF">S01H4_29408</name>
</gene>
<protein>
    <submittedName>
        <fullName evidence="1">Uncharacterized protein</fullName>
    </submittedName>
</protein>
<accession>X1BED1</accession>
<reference evidence="1" key="1">
    <citation type="journal article" date="2014" name="Front. Microbiol.">
        <title>High frequency of phylogenetically diverse reductive dehalogenase-homologous genes in deep subseafloor sedimentary metagenomes.</title>
        <authorList>
            <person name="Kawai M."/>
            <person name="Futagami T."/>
            <person name="Toyoda A."/>
            <person name="Takaki Y."/>
            <person name="Nishi S."/>
            <person name="Hori S."/>
            <person name="Arai W."/>
            <person name="Tsubouchi T."/>
            <person name="Morono Y."/>
            <person name="Uchiyama I."/>
            <person name="Ito T."/>
            <person name="Fujiyama A."/>
            <person name="Inagaki F."/>
            <person name="Takami H."/>
        </authorList>
    </citation>
    <scope>NUCLEOTIDE SEQUENCE</scope>
    <source>
        <strain evidence="1">Expedition CK06-06</strain>
    </source>
</reference>